<gene>
    <name evidence="1" type="ORF">PVAND_004941</name>
</gene>
<dbReference type="EMBL" id="JADBJN010000002">
    <property type="protein sequence ID" value="KAG5675000.1"/>
    <property type="molecule type" value="Genomic_DNA"/>
</dbReference>
<proteinExistence type="predicted"/>
<name>A0A9J6BZ94_POLVA</name>
<evidence type="ECO:0000313" key="2">
    <source>
        <dbReference type="Proteomes" id="UP001107558"/>
    </source>
</evidence>
<comment type="caution">
    <text evidence="1">The sequence shown here is derived from an EMBL/GenBank/DDBJ whole genome shotgun (WGS) entry which is preliminary data.</text>
</comment>
<dbReference type="AlphaFoldDB" id="A0A9J6BZ94"/>
<dbReference type="Proteomes" id="UP001107558">
    <property type="component" value="Chromosome 2"/>
</dbReference>
<protein>
    <submittedName>
        <fullName evidence="1">Uncharacterized protein</fullName>
    </submittedName>
</protein>
<organism evidence="1 2">
    <name type="scientific">Polypedilum vanderplanki</name>
    <name type="common">Sleeping chironomid midge</name>
    <dbReference type="NCBI Taxonomy" id="319348"/>
    <lineage>
        <taxon>Eukaryota</taxon>
        <taxon>Metazoa</taxon>
        <taxon>Ecdysozoa</taxon>
        <taxon>Arthropoda</taxon>
        <taxon>Hexapoda</taxon>
        <taxon>Insecta</taxon>
        <taxon>Pterygota</taxon>
        <taxon>Neoptera</taxon>
        <taxon>Endopterygota</taxon>
        <taxon>Diptera</taxon>
        <taxon>Nematocera</taxon>
        <taxon>Chironomoidea</taxon>
        <taxon>Chironomidae</taxon>
        <taxon>Chironominae</taxon>
        <taxon>Polypedilum</taxon>
        <taxon>Polypedilum</taxon>
    </lineage>
</organism>
<sequence length="177" mass="21078">MFISPIYDKNPTIEEFEALYLNYIAVYGEQPRKVGLTHENRLSIRYGKFDQFYKLTRNSILCRTTKWNIAEFIEDKMKGVLKKFGHCANFKGHTGAGPLKKEAIYIIYLTKLKSDDCKCVICPRIWIEEEDEQKQHMLIKHPQLVKDFKKTINELQERDEDNSELIEIRQEMIKWLE</sequence>
<keyword evidence="2" id="KW-1185">Reference proteome</keyword>
<reference evidence="1" key="1">
    <citation type="submission" date="2021-03" db="EMBL/GenBank/DDBJ databases">
        <title>Chromosome level genome of the anhydrobiotic midge Polypedilum vanderplanki.</title>
        <authorList>
            <person name="Yoshida Y."/>
            <person name="Kikawada T."/>
            <person name="Gusev O."/>
        </authorList>
    </citation>
    <scope>NUCLEOTIDE SEQUENCE</scope>
    <source>
        <strain evidence="1">NIAS01</strain>
        <tissue evidence="1">Whole body or cell culture</tissue>
    </source>
</reference>
<evidence type="ECO:0000313" key="1">
    <source>
        <dbReference type="EMBL" id="KAG5675000.1"/>
    </source>
</evidence>
<accession>A0A9J6BZ94</accession>